<dbReference type="Pfam" id="PF12796">
    <property type="entry name" value="Ank_2"/>
    <property type="match status" value="2"/>
</dbReference>
<dbReference type="SMART" id="SM00248">
    <property type="entry name" value="ANK"/>
    <property type="match status" value="5"/>
</dbReference>
<dbReference type="SUPFAM" id="SSF48403">
    <property type="entry name" value="Ankyrin repeat"/>
    <property type="match status" value="1"/>
</dbReference>
<feature type="repeat" description="ANK" evidence="3">
    <location>
        <begin position="142"/>
        <end position="175"/>
    </location>
</feature>
<dbReference type="PRINTS" id="PR01415">
    <property type="entry name" value="ANKYRIN"/>
</dbReference>
<evidence type="ECO:0000313" key="4">
    <source>
        <dbReference type="EMBL" id="SHH25779.1"/>
    </source>
</evidence>
<keyword evidence="2 3" id="KW-0040">ANK repeat</keyword>
<name>A0A1M5RIA1_9BACI</name>
<feature type="repeat" description="ANK" evidence="3">
    <location>
        <begin position="76"/>
        <end position="108"/>
    </location>
</feature>
<accession>A0A1M5RIA1</accession>
<reference evidence="5" key="1">
    <citation type="submission" date="2016-11" db="EMBL/GenBank/DDBJ databases">
        <authorList>
            <person name="Varghese N."/>
            <person name="Submissions S."/>
        </authorList>
    </citation>
    <scope>NUCLEOTIDE SEQUENCE [LARGE SCALE GENOMIC DNA]</scope>
    <source>
        <strain evidence="5">CGMCC 1.6496</strain>
    </source>
</reference>
<dbReference type="InterPro" id="IPR002110">
    <property type="entry name" value="Ankyrin_rpt"/>
</dbReference>
<evidence type="ECO:0000256" key="1">
    <source>
        <dbReference type="ARBA" id="ARBA00022737"/>
    </source>
</evidence>
<proteinExistence type="predicted"/>
<dbReference type="PROSITE" id="PS50297">
    <property type="entry name" value="ANK_REP_REGION"/>
    <property type="match status" value="1"/>
</dbReference>
<dbReference type="InterPro" id="IPR036770">
    <property type="entry name" value="Ankyrin_rpt-contain_sf"/>
</dbReference>
<evidence type="ECO:0000256" key="3">
    <source>
        <dbReference type="PROSITE-ProRule" id="PRU00023"/>
    </source>
</evidence>
<dbReference type="PROSITE" id="PS50088">
    <property type="entry name" value="ANK_REPEAT"/>
    <property type="match status" value="2"/>
</dbReference>
<sequence length="239" mass="25822">MNGMPLRFFLVLLSVILLSMVGCENNHAPNADNKQMNSKEESALNQELIQAAERGEKAKVKQLLHEGASINATDDQGTTAVLAATYSNEVETVRLLIEKGADINKQDNRLDNVLLYAGAEGLLDIVKLALEANADTSLTNRFGGTALIPAAERGHVDVVKELLTNSDTDVNHINNLHWTALMEAVVLSDGGKAHQEIIQLLIKYGADVTIADKDGVTPLEHAKNKGFHNIVKLLEAAEA</sequence>
<keyword evidence="5" id="KW-1185">Reference proteome</keyword>
<evidence type="ECO:0000313" key="5">
    <source>
        <dbReference type="Proteomes" id="UP000184079"/>
    </source>
</evidence>
<dbReference type="GO" id="GO:0000151">
    <property type="term" value="C:ubiquitin ligase complex"/>
    <property type="evidence" value="ECO:0007669"/>
    <property type="project" value="TreeGrafter"/>
</dbReference>
<protein>
    <submittedName>
        <fullName evidence="4">Uncharacterized protein</fullName>
    </submittedName>
</protein>
<dbReference type="AlphaFoldDB" id="A0A1M5RIA1"/>
<dbReference type="Gene3D" id="1.25.40.20">
    <property type="entry name" value="Ankyrin repeat-containing domain"/>
    <property type="match status" value="2"/>
</dbReference>
<dbReference type="PROSITE" id="PS51257">
    <property type="entry name" value="PROKAR_LIPOPROTEIN"/>
    <property type="match status" value="1"/>
</dbReference>
<dbReference type="GO" id="GO:0006511">
    <property type="term" value="P:ubiquitin-dependent protein catabolic process"/>
    <property type="evidence" value="ECO:0007669"/>
    <property type="project" value="TreeGrafter"/>
</dbReference>
<evidence type="ECO:0000256" key="2">
    <source>
        <dbReference type="ARBA" id="ARBA00023043"/>
    </source>
</evidence>
<dbReference type="PANTHER" id="PTHR24173">
    <property type="entry name" value="ANKYRIN REPEAT CONTAINING"/>
    <property type="match status" value="1"/>
</dbReference>
<dbReference type="EMBL" id="FQXD01000005">
    <property type="protein sequence ID" value="SHH25779.1"/>
    <property type="molecule type" value="Genomic_DNA"/>
</dbReference>
<dbReference type="PANTHER" id="PTHR24173:SF74">
    <property type="entry name" value="ANKYRIN REPEAT DOMAIN-CONTAINING PROTEIN 16"/>
    <property type="match status" value="1"/>
</dbReference>
<dbReference type="Proteomes" id="UP000184079">
    <property type="component" value="Unassembled WGS sequence"/>
</dbReference>
<keyword evidence="1" id="KW-0677">Repeat</keyword>
<organism evidence="4 5">
    <name type="scientific">Virgibacillus chiguensis</name>
    <dbReference type="NCBI Taxonomy" id="411959"/>
    <lineage>
        <taxon>Bacteria</taxon>
        <taxon>Bacillati</taxon>
        <taxon>Bacillota</taxon>
        <taxon>Bacilli</taxon>
        <taxon>Bacillales</taxon>
        <taxon>Bacillaceae</taxon>
        <taxon>Virgibacillus</taxon>
    </lineage>
</organism>
<gene>
    <name evidence="4" type="ORF">SAMN05421807_105164</name>
</gene>